<proteinExistence type="predicted"/>
<comment type="caution">
    <text evidence="1">The sequence shown here is derived from an EMBL/GenBank/DDBJ whole genome shotgun (WGS) entry which is preliminary data.</text>
</comment>
<dbReference type="EMBL" id="JAGSOV010000017">
    <property type="protein sequence ID" value="MCO1655044.1"/>
    <property type="molecule type" value="Genomic_DNA"/>
</dbReference>
<organism evidence="1 2">
    <name type="scientific">Pseudonocardia humida</name>
    <dbReference type="NCBI Taxonomy" id="2800819"/>
    <lineage>
        <taxon>Bacteria</taxon>
        <taxon>Bacillati</taxon>
        <taxon>Actinomycetota</taxon>
        <taxon>Actinomycetes</taxon>
        <taxon>Pseudonocardiales</taxon>
        <taxon>Pseudonocardiaceae</taxon>
        <taxon>Pseudonocardia</taxon>
    </lineage>
</organism>
<protein>
    <submittedName>
        <fullName evidence="1">YdeI/OmpD-associated family protein</fullName>
    </submittedName>
</protein>
<gene>
    <name evidence="1" type="ORF">KDL28_08240</name>
</gene>
<accession>A0ABT0ZWB7</accession>
<name>A0ABT0ZWB7_9PSEU</name>
<evidence type="ECO:0000313" key="1">
    <source>
        <dbReference type="EMBL" id="MCO1655044.1"/>
    </source>
</evidence>
<reference evidence="1" key="1">
    <citation type="submission" date="2021-04" db="EMBL/GenBank/DDBJ databases">
        <title>Pseudonocardia sp. nov., isolated from sandy soil of mangrove forest.</title>
        <authorList>
            <person name="Zan Z."/>
            <person name="Huang R."/>
            <person name="Liu W."/>
        </authorList>
    </citation>
    <scope>NUCLEOTIDE SEQUENCE</scope>
    <source>
        <strain evidence="1">S2-4</strain>
    </source>
</reference>
<keyword evidence="2" id="KW-1185">Reference proteome</keyword>
<dbReference type="RefSeq" id="WP_252436786.1">
    <property type="nucleotide sequence ID" value="NZ_JAGSOV010000017.1"/>
</dbReference>
<dbReference type="Pfam" id="PF13376">
    <property type="entry name" value="OmdA"/>
    <property type="match status" value="1"/>
</dbReference>
<dbReference type="Proteomes" id="UP001165283">
    <property type="component" value="Unassembled WGS sequence"/>
</dbReference>
<evidence type="ECO:0000313" key="2">
    <source>
        <dbReference type="Proteomes" id="UP001165283"/>
    </source>
</evidence>
<sequence>MSIADGGAVDVVHASCPAEWRAWLEQRSASRPQAWLVIPHARSGRAGVSHRQAIEEALCFGWIDGLARRHDATSWRQRFSPRSPRSAWSSINRELVAELTREGRMAPAGLAAVATAQRTGMWELLADAQAGIVPPELRAALDEVPGAARGWLAWSPSARRAALESLARAKRPDTRTRRIAAVVTAAAAAPVGGAPSPR</sequence>